<dbReference type="InterPro" id="IPR019959">
    <property type="entry name" value="T1SS-143_rpt-cont_dom"/>
</dbReference>
<feature type="region of interest" description="Disordered" evidence="1">
    <location>
        <begin position="61"/>
        <end position="84"/>
    </location>
</feature>
<reference evidence="2 3" key="3">
    <citation type="journal article" date="2011" name="Mol. Syst. Biol.">
        <title>Integrative genome-scale metabolic analysis of Vibrio vulnificus for drug targeting and discovery.</title>
        <authorList>
            <person name="Kim H.U."/>
            <person name="Kim S.Y."/>
            <person name="Jeong H."/>
            <person name="Kim T.Y."/>
            <person name="Kim J.J."/>
            <person name="Choy H.E."/>
            <person name="Yi K.Y."/>
            <person name="Rhee J.H."/>
            <person name="Lee S.Y."/>
        </authorList>
    </citation>
    <scope>NUCLEOTIDE SEQUENCE [LARGE SCALE GENOMIC DNA]</scope>
    <source>
        <strain evidence="2 3">CMCP6</strain>
    </source>
</reference>
<dbReference type="NCBIfam" id="NF033510">
    <property type="entry name" value="Ca_tandemer"/>
    <property type="match status" value="8"/>
</dbReference>
<reference evidence="3" key="1">
    <citation type="submission" date="2002-12" db="EMBL/GenBank/DDBJ databases">
        <title>Complete genome sequence of Vibrio vulnificus CMCP6.</title>
        <authorList>
            <person name="Rhee J.H."/>
            <person name="Kim S.Y."/>
            <person name="Chung S.S."/>
            <person name="Kim J.J."/>
            <person name="Moon Y.H."/>
            <person name="Jeong H."/>
            <person name="Choy H.E."/>
        </authorList>
    </citation>
    <scope>NUCLEOTIDE SEQUENCE [LARGE SCALE GENOMIC DNA]</scope>
    <source>
        <strain evidence="3">CMCP6</strain>
    </source>
</reference>
<dbReference type="Gene3D" id="2.60.40.10">
    <property type="entry name" value="Immunoglobulins"/>
    <property type="match status" value="12"/>
</dbReference>
<dbReference type="InterPro" id="IPR013783">
    <property type="entry name" value="Ig-like_fold"/>
</dbReference>
<sequence length="4656" mass="488542">MTMKPVLYIEIDGVVWKIMPDGQWVAVQADEVVDPTVKYVKETPLPINDSDAVNIDDPIDAEPVYQRPTTPNDAPSSDQDLSSESASLFGFIRPELREVLAQSGYDTLPTDYENTPERESPDAQFYLLDDDATITVTIADGGDGYENAQEVPSIAIFGTTTDVEDGRLVQLVLSDASGQQQVFSATVFQGEYRVEGIDASGFDEGTLTVTATITDELDNFIQASDTTIKDTLAEITTEFDGRGDEFFNRFEISSSGLTGTVSHVEDGQRIDIEVIDSLGQTLRFTTTVNGGTWSINEDLSSLAEGPLTIHAQTIDIAGNPASASDTIVKDTQASITVSIDSGDDELVSDAESGNVRVYGEVANVEDGQAIRVVLVDSAGHAQWFITSVSGNQWSIDNIDVSQFADGDFRVLAVTKDVAGNPAVATDSAGLDTTFPTIDIDTLTGLQIIDFKSGADTALQGTTTGAEAGQPVLVTITDGVNTVEALTQVDAAGNWSFDSIDLSTLDANLEWQLNATVTDLAGNRASDDMPSLIVPDVVSVNEDIAVVLGSSDALSPINIDNADFTFIDEQSSLSSLTSLGQSISVVISADGLSLSAVRADGQVVLSASILNNQEVKIQLFLPVDHGDSQRLLTELMIQGTQTDSDGTTETVVAPVAVVIGDAIVFPPLVDSAAITVTIDDGGDGYENAQEVPAVVIHGTTTDVENLRLVTITVTDVDGNTLTFTTRVENNRYQISPVDLTGLAEGPLSVEAHIDDVYGKTIQATDSTIKDTLADITAEFEGNGDEFLNQFEVSKTVLTGRVTEVEDGQRIDIEVIDALGNTLTFSTLVAGNTWTIEADLSSLVDGELTLNTQTIDVAGNVTTASDTIVKDTQAAITIAIDSGEDEALNPTELSAVTLSGVVSHVEDGQAVQVVVTDTSGAKLVFTTVVVSGAWSLKDLDLSSLTDGEIRATASTIDVAGNPATAEDTAIVDTTAPTIDIDTLTGLEIVQFKQGTETALQGSTTGAEPGQPVVVTISDGTQTISVTTTVDAAGVWSFSSIDVSALDAAKSWSLTATVTDAAGNSATDETPTLDIPDTVALWEDLAVILDSSEALSEINIENAQFTFHGTQSDLAALTSLGQSVSVVISTDGLSLSLVRGDGATVLTAAIETNSQVKLSLFLPVDHGEAQRLLTQILLEGTQTDADGTTETVIAPLPIVIEDAIVFPPLVDSASLTVTIDDGGDGYENALEVPGTRIHGNTVDVQDLRLVTITVTDSLGATLTFTTRVENNQYQIFLVDLSSLAEGPLTVEAEIHDAYGKVITANDTTIKDTLAEIDVAFDGQGDAFLNQFEVATTTLNGHVANVEDGQTINIEIIDGQGGRLTFTTVVSGDQWSLDVDLSTLSDGELTVHAQTIDIAGNPTTSHNTIVKDTQASITVEIDSGDDDLLNPAELTSVKVSGLVSHIEDGQSVNVVLSDSAGNTMTVQTTIVGGAWAIDNLDLSGFVDGEISATVSTVDVAGNPATATDSATVDTTAPTIDIDTFDGLNILQFKLGTNTALQGTTTGAEAGQPVVVTISDGTQSIRVTTSVDAAGSWQFATIDVSALNNRATWTLTATVTDAAGNSAVDDMPTLTFPDVVTVYEDLTVAIGSSGATSDINVEQAQFRFHEVQTDLESLTSFGQSITSTLSADGLTLTATRADGEILLTAHIASNAQVQLQLFLPVDHGDAQRLLTDLMIAGTQTDADGTTETVLTPLPIVIEDAIVFPPLVDSAEITVVIDDGGDGYENQFEVPAVRIHGNTVDVEDLRLVTITVTDVDGKVLTFTTRVSDNAYQVSPVDLSSLAEGPLTVEAEIHDVYGHSVSASDSTIKDTLAEISTDFQGNGDEFFNKAEITTSGITGTVSNVEDGQRIDIEVVDHLGNRLTFTATVSGNSWSINEDLSALAEGELTVHTQTIDVAGNPTTDTDTIVKDTRALISVNIASGSDALLNATEVTATDLFGRVFFVEEGQTVSVTVTDHAGKVLTFSTTVVNGRWEVADADLSSLADGPIAVTASVSDVAGNVATASDSVHVIDTLPPQIDIDTLDGLSVVDFRSGSLTTLQGTTTAEENQTVTVTISDGVNTLTYTTLVSASGSWQVEGVDIATLDQNREWQIQADVTDLAGNPANDGMPTVIYPDGAVFVEALVGILGEQNATVDLNIQFGEFTFHSDQSAFASLTSQGLALTVVISPDGQTLTATRTDGQQVLTAEIVGDQVKISLKKPIDEIRDLDATHTSLLIQATQTDADGTSETVVAPVSIVVLDSQPISFDDHYLATEGHNEFGNLLANDFDLDAPLLVKSILINGETHVVSQSTPLSLTLPEGILTIYSDGRWTMAVSRDLDHNQSQQVTFSYIAGDKSYDYDSANVVIDIRDGEAGRIESSNQTVTESLITADAQVLNSTIHVTGGSDNPDPDSLRFDESALLDFDALNLTSGESLLELSYQLSTDGKTITASSTGGEVIFTLAISGAVLSGSDVQASLTLTLNRPINQANGDDVTRLPVTITGTDSDGTTLISGDFVWHINDGANPTLANGDGVFLNEEGLLTQSSLVDNGTVNVTVGSDPIAELYFDLAGQPTLTSGGEEIAYTISPNGNVLQAYVGDISNVIFQVVIEEPSSENDSVINYQFTLYQALDQHDADEIDTIPLVISVRDTDGDVQRLPLDIEIQDGHQGELSSGTLVITELPKDDLTPSGITAEASVNLVVTADTDPIVAVTLAVANGQAVIDGNGVALTHNGEAIVWRVNGDGSYDAVLADGTRVLTVTLPDDVNVEADTAINVELSVHLYLPVDHHKPEADNQLSLSLPVTATDSDGTFVTSDSTLIIYDGETPVLTVAGNVTVDEHGIVGDGTENGIESVKHVLSIDGGSDDVADIQIDVAAFNAHGFTSGGLAITLHAQNSNGWFIAKNSAGEVVFKIRPNNNGKVDFSLQGALDHPDGNGTNLLDLPFEMWVIDADGDISSTETLTVTVTDDVPIAQNTSVELVEGDSYTTNLLPESVMGADGAEISSVTYRGTTYPLSADGSPVTIQLVNPNVPSEVYGTLVVHQDGTFELTTNPSVTTVPAISDTVSYVVIDGDGDQVTSTATLVLDDTAGILRVEDLEMREDEQGTLSIVVALGDRDQGEVVDSIEIDANSLQGGTLYLDGVALNAVGGKVILSGSQLLMIGNQVTVAGALTYQPATHLASNTATIVLAVSAIIASTTGSETLADTIDVNVFPVADVPTWQADLQYDYTLVEDSSEPLTLTLNADLVDSDSSESLSYLISGIPAGITVWLDGSQVNETTAYSEEELNRMTIRSDTNISGQFTFTVTAIATEAGSSFASPSDQTAVASQQVTINVRPDADTPSLSVKNIAGLEDQPLNLHDAIKGHLNDTDGSETLYYKLEVAEGWSVEGGTSSRLEDGTYWFSDAELVAGHIYLVPKEDISSVTETLSVKVTAVAVESNVDGLVPVNPSANSVTETITIRLTGVVDEPLAVDGGEGHWRYDAETKVISNQVDFIEDQLIPLDFVLVTSDDDGSEVINILITGIPDGVMLVDAAGQPVSLPISGEDPITGIIYQVTNSDLANLYLKVPEDYSGQLQLSLKVISTEPDGDSGEFPMTVDIEIKPQVDENSGSTLSSLGVEDNAVPLTLWPSLGADNDGSEEVIGYVIHAPEQGITLYFDGVEITIPTGGLDVSSLTDSLSPDLESLLTSGRLTAKGPMDFSGTLDIPVTYLVQDTSGTGAIDQKYVDATIAVNFDARVELDTRLEGNPRVLANTEGGPVDLTYAVRFVDMDVDGSEYLDYIVIKVPAGLTLIVDHPNGATQDGDGNWVIPAHGLTSDSVREMAALILKDATISSTQNTEIINLVISARVIDGEDARFIDAPIRVQFTGHDDGGGSCDPVGPPGDLTPGDDALQFNEGEDLDLSGLLDGNIGSDPNNELSFFISADKLPDGVMIEGEGVTIEYDSAGNIVGFVIPPEAMASLKITGLDEDFAGCLSLEVEIKETSGCNGDSVTTTQTIDIEILPVVDDLVVSSITSMDEDVVTQLDLSVVLGDSVEAGQTISGEGNSATGKETINSLMIKVPSGVTLVETPADTGLLTDNGDGTYTINDATRLTDISLVPPAHYSGDITLEVHANITDAADCVTQTDTQDKVSIVTIHIEPITDAANIVANNVQGDEDSYIALSGLDVSLIDQDGSETLSAMIKGVPDGAVLVYKVGESYELLPNNGLDGGTFAGKPTSEWQLDPSRLGELYLLPPLDFSGDILLTIDAITQEIGTTDIVHTSGTMTVGVLPVGDDVQFFGLDSQYTGTEGEALSIPVTISSNETNSDEFIVLTLHAELTSDPSALSGLDKIIVDGHEASFTQLGDGSWVARVIVRASEVGNIELYSGNAFGTLNLTMTAQTFDKNIVLGSLATDLGEAQTQTIVVELAPVPDEPILTLDYVTIVAEASGAIPLNLDMSMVNPADGEEGYLTISGLPDGLALSAGSKESGEWLVPVNDVANLSIVSGYTGAESFTLTLTPSAQLGGQTATGISQELDVQLLATGDSSLTATSGDDLFVFNSDSLGAVGDATVDTIAGFDMSANSDTIDLSAILSGLGVSDGASADQFVDLVQTGADLHINIKTDGVNAVQTIVLSDLNLEDYYGAGLTEAQVLQQMIDDQNLIVQ</sequence>
<dbReference type="Proteomes" id="UP000002275">
    <property type="component" value="Chromosome II"/>
</dbReference>
<name>A0A3Q0L0P1_VIBVU</name>
<protein>
    <submittedName>
        <fullName evidence="2">RTX toxin-like Ca2+-binding protein</fullName>
    </submittedName>
</protein>
<evidence type="ECO:0000256" key="1">
    <source>
        <dbReference type="SAM" id="MobiDB-lite"/>
    </source>
</evidence>
<dbReference type="InterPro" id="IPR019960">
    <property type="entry name" value="T1SS_VCA0849"/>
</dbReference>
<gene>
    <name evidence="2" type="ordered locus">VV2_1514</name>
</gene>
<accession>A0A3Q0L0P1</accession>
<evidence type="ECO:0000313" key="2">
    <source>
        <dbReference type="EMBL" id="AAO08378.2"/>
    </source>
</evidence>
<evidence type="ECO:0000313" key="3">
    <source>
        <dbReference type="Proteomes" id="UP000002275"/>
    </source>
</evidence>
<dbReference type="EMBL" id="AE016796">
    <property type="protein sequence ID" value="AAO08378.2"/>
    <property type="molecule type" value="Genomic_DNA"/>
</dbReference>
<proteinExistence type="predicted"/>
<organism evidence="2 3">
    <name type="scientific">Vibrio vulnificus (strain CMCP6)</name>
    <dbReference type="NCBI Taxonomy" id="216895"/>
    <lineage>
        <taxon>Bacteria</taxon>
        <taxon>Pseudomonadati</taxon>
        <taxon>Pseudomonadota</taxon>
        <taxon>Gammaproteobacteria</taxon>
        <taxon>Vibrionales</taxon>
        <taxon>Vibrionaceae</taxon>
        <taxon>Vibrio</taxon>
    </lineage>
</organism>
<dbReference type="NCBIfam" id="TIGR03661">
    <property type="entry name" value="T1SS_VCA0849"/>
    <property type="match status" value="1"/>
</dbReference>
<dbReference type="NCBIfam" id="TIGR03660">
    <property type="entry name" value="T1SS_rpt_143"/>
    <property type="match status" value="1"/>
</dbReference>
<dbReference type="KEGG" id="vvu:VV2_1514"/>
<reference evidence="2 3" key="2">
    <citation type="journal article" date="2003" name="Infect. Immun.">
        <title>Characterization and pathogenic significance of Vibrio vulnificus antigens preferentially expressed in septicemic patients.</title>
        <authorList>
            <person name="Kim Y.R."/>
            <person name="Lee S.E."/>
            <person name="Kim C.M."/>
            <person name="Kim S.Y."/>
            <person name="Shin E.K."/>
            <person name="Shin D.H."/>
            <person name="Chung S.S."/>
            <person name="Choy H.E."/>
            <person name="Progulske-Fox A."/>
            <person name="Hillman J.D."/>
            <person name="Handfield M."/>
            <person name="Rhee J.H."/>
        </authorList>
    </citation>
    <scope>NUCLEOTIDE SEQUENCE [LARGE SCALE GENOMIC DNA]</scope>
    <source>
        <strain evidence="2 3">CMCP6</strain>
    </source>
</reference>